<dbReference type="Pfam" id="PF05258">
    <property type="entry name" value="DciA"/>
    <property type="match status" value="1"/>
</dbReference>
<evidence type="ECO:0008006" key="2">
    <source>
        <dbReference type="Google" id="ProtNLM"/>
    </source>
</evidence>
<protein>
    <recommendedName>
        <fullName evidence="2">DUF721 domain-containing protein</fullName>
    </recommendedName>
</protein>
<name>A0A382ZYG4_9ZZZZ</name>
<organism evidence="1">
    <name type="scientific">marine metagenome</name>
    <dbReference type="NCBI Taxonomy" id="408172"/>
    <lineage>
        <taxon>unclassified sequences</taxon>
        <taxon>metagenomes</taxon>
        <taxon>ecological metagenomes</taxon>
    </lineage>
</organism>
<proteinExistence type="predicted"/>
<dbReference type="EMBL" id="UINC01187617">
    <property type="protein sequence ID" value="SVE00433.1"/>
    <property type="molecule type" value="Genomic_DNA"/>
</dbReference>
<dbReference type="AlphaFoldDB" id="A0A382ZYG4"/>
<sequence length="116" mass="13023">MTRPSRPVAFTLHKVTEKIYRKRGFASSGVLNNWAAIVGKDLGRHTAPERLSADGTLRLRVDGPLATEIKHLEPQIQERIASYFGYRAVIRLSLIQGPLEKLPVEKSRSERSVDSD</sequence>
<evidence type="ECO:0000313" key="1">
    <source>
        <dbReference type="EMBL" id="SVE00433.1"/>
    </source>
</evidence>
<accession>A0A382ZYG4</accession>
<feature type="non-terminal residue" evidence="1">
    <location>
        <position position="116"/>
    </location>
</feature>
<dbReference type="InterPro" id="IPR007922">
    <property type="entry name" value="DciA-like"/>
</dbReference>
<reference evidence="1" key="1">
    <citation type="submission" date="2018-05" db="EMBL/GenBank/DDBJ databases">
        <authorList>
            <person name="Lanie J.A."/>
            <person name="Ng W.-L."/>
            <person name="Kazmierczak K.M."/>
            <person name="Andrzejewski T.M."/>
            <person name="Davidsen T.M."/>
            <person name="Wayne K.J."/>
            <person name="Tettelin H."/>
            <person name="Glass J.I."/>
            <person name="Rusch D."/>
            <person name="Podicherti R."/>
            <person name="Tsui H.-C.T."/>
            <person name="Winkler M.E."/>
        </authorList>
    </citation>
    <scope>NUCLEOTIDE SEQUENCE</scope>
</reference>
<gene>
    <name evidence="1" type="ORF">METZ01_LOCUS453287</name>
</gene>